<dbReference type="PANTHER" id="PTHR38591:SF1">
    <property type="entry name" value="BLL1000 PROTEIN"/>
    <property type="match status" value="1"/>
</dbReference>
<feature type="signal peptide" evidence="1">
    <location>
        <begin position="1"/>
        <end position="33"/>
    </location>
</feature>
<evidence type="ECO:0000313" key="3">
    <source>
        <dbReference type="EMBL" id="GER81870.1"/>
    </source>
</evidence>
<organism evidence="3 4">
    <name type="scientific">Thermogemmatispora aurantia</name>
    <dbReference type="NCBI Taxonomy" id="2045279"/>
    <lineage>
        <taxon>Bacteria</taxon>
        <taxon>Bacillati</taxon>
        <taxon>Chloroflexota</taxon>
        <taxon>Ktedonobacteria</taxon>
        <taxon>Thermogemmatisporales</taxon>
        <taxon>Thermogemmatisporaceae</taxon>
        <taxon>Thermogemmatispora</taxon>
    </lineage>
</organism>
<dbReference type="Proteomes" id="UP000334820">
    <property type="component" value="Unassembled WGS sequence"/>
</dbReference>
<proteinExistence type="predicted"/>
<dbReference type="Pfam" id="PF07143">
    <property type="entry name" value="CrtC"/>
    <property type="match status" value="1"/>
</dbReference>
<dbReference type="Gene3D" id="2.40.370.10">
    <property type="entry name" value="AttH-like domain"/>
    <property type="match status" value="2"/>
</dbReference>
<evidence type="ECO:0000259" key="2">
    <source>
        <dbReference type="Pfam" id="PF07143"/>
    </source>
</evidence>
<dbReference type="EMBL" id="BKZV01000001">
    <property type="protein sequence ID" value="GER81870.1"/>
    <property type="molecule type" value="Genomic_DNA"/>
</dbReference>
<protein>
    <submittedName>
        <fullName evidence="3">Carotenoid 1,2-hydratase</fullName>
    </submittedName>
</protein>
<sequence length="378" mass="41348">MMSTLHKGRCRLGQLLYLLLALLSGLSGLSACAFPGIPATSAQLPLVPVTAQATPLPPIRLPQDEAPHKDLTEWWYYTGHLQARGNDGRLLHYGFELVFFQVLRSDLPPVYAAHFAISDITRGQFHFAQQRVLQLEPASAGAGSQGGFQLQVGPWRMQGRNGKDQLAAVMPDYALQLQLQALKPAVLHNGNGLITYGLAGFSYYYSRTRLAVSGLLVDHGQTLPVTGLAWMDHQWGNFLTLAGGGWDWFSLQLNDNSELMLYLIRDASKRVISTYVSFIDPSGQDHLLPASALHVQTLATWLSPVTHARYPSGWLITISDGRFSAQLTLQPELKDQELVTYQSTGNAYWEGAVSIQGQSAGHAVDGEGYVELTGYAAA</sequence>
<dbReference type="SUPFAM" id="SSF159245">
    <property type="entry name" value="AttH-like"/>
    <property type="match status" value="1"/>
</dbReference>
<gene>
    <name evidence="3" type="ORF">KTAU_05080</name>
</gene>
<feature type="chain" id="PRO_5023920825" evidence="1">
    <location>
        <begin position="34"/>
        <end position="378"/>
    </location>
</feature>
<dbReference type="AlphaFoldDB" id="A0A5J4K5A2"/>
<name>A0A5J4K5A2_9CHLR</name>
<dbReference type="InterPro" id="IPR010791">
    <property type="entry name" value="AttH_dom"/>
</dbReference>
<dbReference type="InterPro" id="IPR023374">
    <property type="entry name" value="AttH-like_dom_sf"/>
</dbReference>
<comment type="caution">
    <text evidence="3">The sequence shown here is derived from an EMBL/GenBank/DDBJ whole genome shotgun (WGS) entry which is preliminary data.</text>
</comment>
<dbReference type="PROSITE" id="PS51257">
    <property type="entry name" value="PROKAR_LIPOPROTEIN"/>
    <property type="match status" value="1"/>
</dbReference>
<evidence type="ECO:0000256" key="1">
    <source>
        <dbReference type="SAM" id="SignalP"/>
    </source>
</evidence>
<reference evidence="3 4" key="1">
    <citation type="journal article" date="2019" name="Int. J. Syst. Evol. Microbiol.">
        <title>Thermogemmatispora aurantia sp. nov. and Thermogemmatispora argillosa sp. nov., within the class Ktedonobacteria, and emended description of the genus Thermogemmatispora.</title>
        <authorList>
            <person name="Zheng Y."/>
            <person name="Wang C.M."/>
            <person name="Sakai Y."/>
            <person name="Abe K."/>
            <person name="Yokota A."/>
            <person name="Yabe S."/>
        </authorList>
    </citation>
    <scope>NUCLEOTIDE SEQUENCE [LARGE SCALE GENOMIC DNA]</scope>
    <source>
        <strain evidence="3 4">A1-2</strain>
    </source>
</reference>
<feature type="domain" description="AttH" evidence="2">
    <location>
        <begin position="72"/>
        <end position="237"/>
    </location>
</feature>
<keyword evidence="4" id="KW-1185">Reference proteome</keyword>
<keyword evidence="1" id="KW-0732">Signal</keyword>
<dbReference type="Pfam" id="PF17186">
    <property type="entry name" value="Lipocalin_9"/>
    <property type="match status" value="1"/>
</dbReference>
<evidence type="ECO:0000313" key="4">
    <source>
        <dbReference type="Proteomes" id="UP000334820"/>
    </source>
</evidence>
<accession>A0A5J4K5A2</accession>
<dbReference type="PANTHER" id="PTHR38591">
    <property type="entry name" value="HYDROLASE"/>
    <property type="match status" value="1"/>
</dbReference>
<dbReference type="RefSeq" id="WP_151726846.1">
    <property type="nucleotide sequence ID" value="NZ_BKZV01000001.1"/>
</dbReference>